<reference evidence="1" key="1">
    <citation type="submission" date="2018-05" db="EMBL/GenBank/DDBJ databases">
        <authorList>
            <person name="Lanie J.A."/>
            <person name="Ng W.-L."/>
            <person name="Kazmierczak K.M."/>
            <person name="Andrzejewski T.M."/>
            <person name="Davidsen T.M."/>
            <person name="Wayne K.J."/>
            <person name="Tettelin H."/>
            <person name="Glass J.I."/>
            <person name="Rusch D."/>
            <person name="Podicherti R."/>
            <person name="Tsui H.-C.T."/>
            <person name="Winkler M.E."/>
        </authorList>
    </citation>
    <scope>NUCLEOTIDE SEQUENCE</scope>
</reference>
<sequence>MKYPVDTIIMINNREWRIAEYRMGRGREWVYTLANERTDGSFDTMRLNEVAIGKIIENQPQGEVPFDVAEEAFA</sequence>
<name>A0A382A6F9_9ZZZZ</name>
<accession>A0A382A6F9</accession>
<protein>
    <submittedName>
        <fullName evidence="1">Uncharacterized protein</fullName>
    </submittedName>
</protein>
<proteinExistence type="predicted"/>
<evidence type="ECO:0000313" key="1">
    <source>
        <dbReference type="EMBL" id="SVA97125.1"/>
    </source>
</evidence>
<gene>
    <name evidence="1" type="ORF">METZ01_LOCUS149979</name>
</gene>
<organism evidence="1">
    <name type="scientific">marine metagenome</name>
    <dbReference type="NCBI Taxonomy" id="408172"/>
    <lineage>
        <taxon>unclassified sequences</taxon>
        <taxon>metagenomes</taxon>
        <taxon>ecological metagenomes</taxon>
    </lineage>
</organism>
<dbReference type="EMBL" id="UINC01024112">
    <property type="protein sequence ID" value="SVA97125.1"/>
    <property type="molecule type" value="Genomic_DNA"/>
</dbReference>
<dbReference type="AlphaFoldDB" id="A0A382A6F9"/>